<proteinExistence type="predicted"/>
<evidence type="ECO:0000313" key="2">
    <source>
        <dbReference type="Proteomes" id="UP000774617"/>
    </source>
</evidence>
<sequence>MASNVVTSNGWDLIAAATQDALNAQLAKLPLVDINMKTTQTIVSGLDAVIDLQISLAAPQLRIRPGSGHQVDVLLPLSGNITINDQPLLIGTGQQAIKDTIGKNPQYQVASYTITNNQASQYQALIPYVADFTFVQDSGNAEHSNFLLLMQTVTPIKGSLAFDSPVLAPDQDFAVVVSNKLFIQYYVLPAVISKIKGMAKNGDAVPGQINVHSIAGQQYMYEIANTGNIALNKDHDPWISQITASIDTEMQALCLYLDGQADVTSFNIHVDAWDRSWLQFSIDNSGNISLVQVKEEKNSSTSLEWWQWLIEILAGPIPLMITAITYAIVSTDEPDLGGSFATLGQNVVTWPNQNTLIPKKITTPNHVVFTLDVDFST</sequence>
<dbReference type="Proteomes" id="UP000774617">
    <property type="component" value="Unassembled WGS sequence"/>
</dbReference>
<accession>A0ABQ8FT03</accession>
<organism evidence="1 2">
    <name type="scientific">Macrophomina phaseolina</name>
    <dbReference type="NCBI Taxonomy" id="35725"/>
    <lineage>
        <taxon>Eukaryota</taxon>
        <taxon>Fungi</taxon>
        <taxon>Dikarya</taxon>
        <taxon>Ascomycota</taxon>
        <taxon>Pezizomycotina</taxon>
        <taxon>Dothideomycetes</taxon>
        <taxon>Dothideomycetes incertae sedis</taxon>
        <taxon>Botryosphaeriales</taxon>
        <taxon>Botryosphaeriaceae</taxon>
        <taxon>Macrophomina</taxon>
    </lineage>
</organism>
<gene>
    <name evidence="1" type="ORF">B0J12DRAFT_585386</name>
</gene>
<protein>
    <submittedName>
        <fullName evidence="1">Uncharacterized protein</fullName>
    </submittedName>
</protein>
<name>A0ABQ8FT03_9PEZI</name>
<comment type="caution">
    <text evidence="1">The sequence shown here is derived from an EMBL/GenBank/DDBJ whole genome shotgun (WGS) entry which is preliminary data.</text>
</comment>
<evidence type="ECO:0000313" key="1">
    <source>
        <dbReference type="EMBL" id="KAH7025313.1"/>
    </source>
</evidence>
<dbReference type="EMBL" id="JAGTJR010000061">
    <property type="protein sequence ID" value="KAH7025313.1"/>
    <property type="molecule type" value="Genomic_DNA"/>
</dbReference>
<reference evidence="1 2" key="1">
    <citation type="journal article" date="2021" name="Nat. Commun.">
        <title>Genetic determinants of endophytism in the Arabidopsis root mycobiome.</title>
        <authorList>
            <person name="Mesny F."/>
            <person name="Miyauchi S."/>
            <person name="Thiergart T."/>
            <person name="Pickel B."/>
            <person name="Atanasova L."/>
            <person name="Karlsson M."/>
            <person name="Huettel B."/>
            <person name="Barry K.W."/>
            <person name="Haridas S."/>
            <person name="Chen C."/>
            <person name="Bauer D."/>
            <person name="Andreopoulos W."/>
            <person name="Pangilinan J."/>
            <person name="LaButti K."/>
            <person name="Riley R."/>
            <person name="Lipzen A."/>
            <person name="Clum A."/>
            <person name="Drula E."/>
            <person name="Henrissat B."/>
            <person name="Kohler A."/>
            <person name="Grigoriev I.V."/>
            <person name="Martin F.M."/>
            <person name="Hacquard S."/>
        </authorList>
    </citation>
    <scope>NUCLEOTIDE SEQUENCE [LARGE SCALE GENOMIC DNA]</scope>
    <source>
        <strain evidence="1 2">MPI-SDFR-AT-0080</strain>
    </source>
</reference>
<keyword evidence="2" id="KW-1185">Reference proteome</keyword>